<comment type="caution">
    <text evidence="1">The sequence shown here is derived from an EMBL/GenBank/DDBJ whole genome shotgun (WGS) entry which is preliminary data.</text>
</comment>
<protein>
    <submittedName>
        <fullName evidence="1">Uncharacterized protein</fullName>
    </submittedName>
</protein>
<keyword evidence="2" id="KW-1185">Reference proteome</keyword>
<dbReference type="EMBL" id="MU129056">
    <property type="protein sequence ID" value="KAF9508559.1"/>
    <property type="molecule type" value="Genomic_DNA"/>
</dbReference>
<accession>A0A9P6AN93</accession>
<name>A0A9P6AN93_9AGAM</name>
<evidence type="ECO:0000313" key="1">
    <source>
        <dbReference type="EMBL" id="KAF9508559.1"/>
    </source>
</evidence>
<evidence type="ECO:0000313" key="2">
    <source>
        <dbReference type="Proteomes" id="UP000886523"/>
    </source>
</evidence>
<gene>
    <name evidence="1" type="ORF">BS47DRAFT_1365885</name>
</gene>
<sequence length="150" mass="15907">MAHDRPDEPSKPLGKAEETATLQSMQEAILQLMRAINALVSMRQGASVPGIPIVEGHASTAPVITPHAPPIINQAPTTALAIITAPLTTRAAATIVPVGNGTHIIPPDRRWYLIIRGLEVGVVWGCLAMGQQLFQEAEEAGEVLVIDRDG</sequence>
<dbReference type="AlphaFoldDB" id="A0A9P6AN93"/>
<organism evidence="1 2">
    <name type="scientific">Hydnum rufescens UP504</name>
    <dbReference type="NCBI Taxonomy" id="1448309"/>
    <lineage>
        <taxon>Eukaryota</taxon>
        <taxon>Fungi</taxon>
        <taxon>Dikarya</taxon>
        <taxon>Basidiomycota</taxon>
        <taxon>Agaricomycotina</taxon>
        <taxon>Agaricomycetes</taxon>
        <taxon>Cantharellales</taxon>
        <taxon>Hydnaceae</taxon>
        <taxon>Hydnum</taxon>
    </lineage>
</organism>
<reference evidence="1" key="1">
    <citation type="journal article" date="2020" name="Nat. Commun.">
        <title>Large-scale genome sequencing of mycorrhizal fungi provides insights into the early evolution of symbiotic traits.</title>
        <authorList>
            <person name="Miyauchi S."/>
            <person name="Kiss E."/>
            <person name="Kuo A."/>
            <person name="Drula E."/>
            <person name="Kohler A."/>
            <person name="Sanchez-Garcia M."/>
            <person name="Morin E."/>
            <person name="Andreopoulos B."/>
            <person name="Barry K.W."/>
            <person name="Bonito G."/>
            <person name="Buee M."/>
            <person name="Carver A."/>
            <person name="Chen C."/>
            <person name="Cichocki N."/>
            <person name="Clum A."/>
            <person name="Culley D."/>
            <person name="Crous P.W."/>
            <person name="Fauchery L."/>
            <person name="Girlanda M."/>
            <person name="Hayes R.D."/>
            <person name="Keri Z."/>
            <person name="LaButti K."/>
            <person name="Lipzen A."/>
            <person name="Lombard V."/>
            <person name="Magnuson J."/>
            <person name="Maillard F."/>
            <person name="Murat C."/>
            <person name="Nolan M."/>
            <person name="Ohm R.A."/>
            <person name="Pangilinan J."/>
            <person name="Pereira M.F."/>
            <person name="Perotto S."/>
            <person name="Peter M."/>
            <person name="Pfister S."/>
            <person name="Riley R."/>
            <person name="Sitrit Y."/>
            <person name="Stielow J.B."/>
            <person name="Szollosi G."/>
            <person name="Zifcakova L."/>
            <person name="Stursova M."/>
            <person name="Spatafora J.W."/>
            <person name="Tedersoo L."/>
            <person name="Vaario L.M."/>
            <person name="Yamada A."/>
            <person name="Yan M."/>
            <person name="Wang P."/>
            <person name="Xu J."/>
            <person name="Bruns T."/>
            <person name="Baldrian P."/>
            <person name="Vilgalys R."/>
            <person name="Dunand C."/>
            <person name="Henrissat B."/>
            <person name="Grigoriev I.V."/>
            <person name="Hibbett D."/>
            <person name="Nagy L.G."/>
            <person name="Martin F.M."/>
        </authorList>
    </citation>
    <scope>NUCLEOTIDE SEQUENCE</scope>
    <source>
        <strain evidence="1">UP504</strain>
    </source>
</reference>
<proteinExistence type="predicted"/>
<dbReference type="Proteomes" id="UP000886523">
    <property type="component" value="Unassembled WGS sequence"/>
</dbReference>